<dbReference type="EMBL" id="FXBB01000038">
    <property type="protein sequence ID" value="SMG45694.1"/>
    <property type="molecule type" value="Genomic_DNA"/>
</dbReference>
<dbReference type="SUPFAM" id="SSF55060">
    <property type="entry name" value="GHMP Kinase, C-terminal domain"/>
    <property type="match status" value="1"/>
</dbReference>
<dbReference type="GO" id="GO:0046872">
    <property type="term" value="F:metal ion binding"/>
    <property type="evidence" value="ECO:0007669"/>
    <property type="project" value="UniProtKB-KW"/>
</dbReference>
<dbReference type="EC" id="2.7.1.6" evidence="11"/>
<dbReference type="InterPro" id="IPR014721">
    <property type="entry name" value="Ribsml_uS5_D2-typ_fold_subgr"/>
</dbReference>
<keyword evidence="6 15" id="KW-0418">Kinase</keyword>
<dbReference type="InterPro" id="IPR020568">
    <property type="entry name" value="Ribosomal_Su5_D2-typ_SF"/>
</dbReference>
<name>A0A1X7KVZ7_9BACT</name>
<keyword evidence="8" id="KW-0460">Magnesium</keyword>
<dbReference type="SUPFAM" id="SSF54211">
    <property type="entry name" value="Ribosomal protein S5 domain 2-like"/>
    <property type="match status" value="1"/>
</dbReference>
<dbReference type="RefSeq" id="WP_159448336.1">
    <property type="nucleotide sequence ID" value="NZ_FXBB01000038.1"/>
</dbReference>
<dbReference type="STRING" id="561720.SAMN06275492_1388"/>
<evidence type="ECO:0000313" key="16">
    <source>
        <dbReference type="Proteomes" id="UP000193355"/>
    </source>
</evidence>
<dbReference type="GO" id="GO:0004335">
    <property type="term" value="F:galactokinase activity"/>
    <property type="evidence" value="ECO:0007669"/>
    <property type="project" value="UniProtKB-UniRule"/>
</dbReference>
<evidence type="ECO:0000259" key="14">
    <source>
        <dbReference type="Pfam" id="PF10509"/>
    </source>
</evidence>
<dbReference type="FunFam" id="3.30.70.890:FF:000001">
    <property type="entry name" value="Galactokinase"/>
    <property type="match status" value="1"/>
</dbReference>
<dbReference type="Pfam" id="PF00288">
    <property type="entry name" value="GHMP_kinases_N"/>
    <property type="match status" value="1"/>
</dbReference>
<feature type="domain" description="Galactokinase N-terminal" evidence="14">
    <location>
        <begin position="17"/>
        <end position="55"/>
    </location>
</feature>
<evidence type="ECO:0000256" key="5">
    <source>
        <dbReference type="ARBA" id="ARBA00022741"/>
    </source>
</evidence>
<dbReference type="Gene3D" id="3.30.230.10">
    <property type="match status" value="1"/>
</dbReference>
<keyword evidence="9" id="KW-0299">Galactose metabolism</keyword>
<dbReference type="Pfam" id="PF10509">
    <property type="entry name" value="GalKase_gal_bdg"/>
    <property type="match status" value="1"/>
</dbReference>
<comment type="similarity">
    <text evidence="1">Belongs to the GHMP kinase family. GalK subfamily.</text>
</comment>
<evidence type="ECO:0000256" key="8">
    <source>
        <dbReference type="ARBA" id="ARBA00022842"/>
    </source>
</evidence>
<dbReference type="GO" id="GO:0005524">
    <property type="term" value="F:ATP binding"/>
    <property type="evidence" value="ECO:0007669"/>
    <property type="project" value="UniProtKB-UniRule"/>
</dbReference>
<evidence type="ECO:0000256" key="4">
    <source>
        <dbReference type="ARBA" id="ARBA00022723"/>
    </source>
</evidence>
<dbReference type="OrthoDB" id="250531at2"/>
<evidence type="ECO:0000256" key="6">
    <source>
        <dbReference type="ARBA" id="ARBA00022777"/>
    </source>
</evidence>
<evidence type="ECO:0000256" key="11">
    <source>
        <dbReference type="NCBIfam" id="TIGR00131"/>
    </source>
</evidence>
<keyword evidence="4" id="KW-0479">Metal-binding</keyword>
<dbReference type="GO" id="GO:0005829">
    <property type="term" value="C:cytosol"/>
    <property type="evidence" value="ECO:0007669"/>
    <property type="project" value="TreeGrafter"/>
</dbReference>
<dbReference type="InterPro" id="IPR000705">
    <property type="entry name" value="Galactokinase"/>
</dbReference>
<keyword evidence="16" id="KW-1185">Reference proteome</keyword>
<dbReference type="NCBIfam" id="TIGR00131">
    <property type="entry name" value="gal_kin"/>
    <property type="match status" value="1"/>
</dbReference>
<dbReference type="PIRSF" id="PIRSF000530">
    <property type="entry name" value="Galactokinase"/>
    <property type="match status" value="1"/>
</dbReference>
<protein>
    <recommendedName>
        <fullName evidence="11">Galactokinase</fullName>
        <ecNumber evidence="11">2.7.1.6</ecNumber>
    </recommendedName>
</protein>
<keyword evidence="3" id="KW-0808">Transferase</keyword>
<evidence type="ECO:0000256" key="7">
    <source>
        <dbReference type="ARBA" id="ARBA00022840"/>
    </source>
</evidence>
<keyword evidence="5" id="KW-0547">Nucleotide-binding</keyword>
<organism evidence="15 16">
    <name type="scientific">Dethiosulfovibrio salsuginis</name>
    <dbReference type="NCBI Taxonomy" id="561720"/>
    <lineage>
        <taxon>Bacteria</taxon>
        <taxon>Thermotogati</taxon>
        <taxon>Synergistota</taxon>
        <taxon>Synergistia</taxon>
        <taxon>Synergistales</taxon>
        <taxon>Dethiosulfovibrionaceae</taxon>
        <taxon>Dethiosulfovibrio</taxon>
    </lineage>
</organism>
<dbReference type="PRINTS" id="PR00959">
    <property type="entry name" value="MEVGALKINASE"/>
</dbReference>
<keyword evidence="2" id="KW-0963">Cytoplasm</keyword>
<keyword evidence="10" id="KW-0119">Carbohydrate metabolism</keyword>
<keyword evidence="7" id="KW-0067">ATP-binding</keyword>
<dbReference type="InterPro" id="IPR013750">
    <property type="entry name" value="GHMP_kinase_C_dom"/>
</dbReference>
<accession>A0A1X7KVZ7</accession>
<evidence type="ECO:0000259" key="12">
    <source>
        <dbReference type="Pfam" id="PF00288"/>
    </source>
</evidence>
<evidence type="ECO:0000256" key="9">
    <source>
        <dbReference type="ARBA" id="ARBA00023144"/>
    </source>
</evidence>
<dbReference type="Pfam" id="PF08544">
    <property type="entry name" value="GHMP_kinases_C"/>
    <property type="match status" value="1"/>
</dbReference>
<dbReference type="Gene3D" id="3.30.70.890">
    <property type="entry name" value="GHMP kinase, C-terminal domain"/>
    <property type="match status" value="1"/>
</dbReference>
<evidence type="ECO:0000259" key="13">
    <source>
        <dbReference type="Pfam" id="PF08544"/>
    </source>
</evidence>
<dbReference type="InterPro" id="IPR019539">
    <property type="entry name" value="GalKase_N"/>
</dbReference>
<proteinExistence type="inferred from homology"/>
<evidence type="ECO:0000256" key="10">
    <source>
        <dbReference type="ARBA" id="ARBA00023277"/>
    </source>
</evidence>
<evidence type="ECO:0000313" key="15">
    <source>
        <dbReference type="EMBL" id="SMG45694.1"/>
    </source>
</evidence>
<dbReference type="InterPro" id="IPR006204">
    <property type="entry name" value="GHMP_kinase_N_dom"/>
</dbReference>
<dbReference type="InterPro" id="IPR036554">
    <property type="entry name" value="GHMP_kinase_C_sf"/>
</dbReference>
<evidence type="ECO:0000256" key="3">
    <source>
        <dbReference type="ARBA" id="ARBA00022679"/>
    </source>
</evidence>
<reference evidence="16" key="1">
    <citation type="submission" date="2017-04" db="EMBL/GenBank/DDBJ databases">
        <authorList>
            <person name="Varghese N."/>
            <person name="Submissions S."/>
        </authorList>
    </citation>
    <scope>NUCLEOTIDE SEQUENCE [LARGE SCALE GENOMIC DNA]</scope>
    <source>
        <strain evidence="16">USBA 82</strain>
    </source>
</reference>
<dbReference type="FunFam" id="3.30.230.10:FF:000017">
    <property type="entry name" value="Galactokinase"/>
    <property type="match status" value="1"/>
</dbReference>
<feature type="domain" description="GHMP kinase C-terminal" evidence="13">
    <location>
        <begin position="292"/>
        <end position="368"/>
    </location>
</feature>
<feature type="domain" description="GHMP kinase N-terminal" evidence="12">
    <location>
        <begin position="93"/>
        <end position="187"/>
    </location>
</feature>
<evidence type="ECO:0000256" key="1">
    <source>
        <dbReference type="ARBA" id="ARBA00006566"/>
    </source>
</evidence>
<dbReference type="AlphaFoldDB" id="A0A1X7KVZ7"/>
<evidence type="ECO:0000256" key="2">
    <source>
        <dbReference type="ARBA" id="ARBA00022490"/>
    </source>
</evidence>
<gene>
    <name evidence="15" type="ORF">SAMN06275492_1388</name>
</gene>
<dbReference type="NCBIfam" id="NF003705">
    <property type="entry name" value="PRK05322.1"/>
    <property type="match status" value="1"/>
</dbReference>
<dbReference type="PRINTS" id="PR00473">
    <property type="entry name" value="GALCTOKINASE"/>
</dbReference>
<dbReference type="Proteomes" id="UP000193355">
    <property type="component" value="Unassembled WGS sequence"/>
</dbReference>
<dbReference type="PANTHER" id="PTHR10457:SF7">
    <property type="entry name" value="GALACTOKINASE-RELATED"/>
    <property type="match status" value="1"/>
</dbReference>
<sequence>MRELLCEMWKRYYGPCDGTVIAFAPGRVNLLGEHTDCYGGYVLPCAIDLGTWAMGRLRNDSSVRLRSDNFPHADPVTFDISDLSNLAYHGWANYPKSVMWAMKQRGLPLDKGFDMVFFGTIPRNSGLSSSASIEMATAAVISELCGLNLMADDSSKITMAQICKEAENRFIGVQSGIMDQFAIALGGEDKGVFLNCSTLEHRAVPLSMDDHVLLILDSGKKRELSSSQYNLRREETEEAFKAIKAAGVKVSNLADLSPEGYYVVEKSIPDPLLQRRARHVIWENRRAKEGAAALEAGDLARFGKLMNRSHLSLQFDYEVTCRELDCLVSYCWQHKGCLGARMTGAGFGGSVLALVEKEAVSPLVEDVSGWYEKHTGLKVSVLETVAGDGVSIKK</sequence>
<dbReference type="PANTHER" id="PTHR10457">
    <property type="entry name" value="MEVALONATE KINASE/GALACTOKINASE"/>
    <property type="match status" value="1"/>
</dbReference>
<dbReference type="GO" id="GO:0006012">
    <property type="term" value="P:galactose metabolic process"/>
    <property type="evidence" value="ECO:0007669"/>
    <property type="project" value="UniProtKB-UniRule"/>
</dbReference>
<dbReference type="InterPro" id="IPR006206">
    <property type="entry name" value="Mevalonate/galactokinase"/>
</dbReference>